<dbReference type="Gene3D" id="2.60.40.3110">
    <property type="match status" value="1"/>
</dbReference>
<keyword evidence="3" id="KW-1185">Reference proteome</keyword>
<feature type="chain" id="PRO_5007880495" evidence="1">
    <location>
        <begin position="31"/>
        <end position="819"/>
    </location>
</feature>
<evidence type="ECO:0000256" key="1">
    <source>
        <dbReference type="SAM" id="SignalP"/>
    </source>
</evidence>
<dbReference type="PANTHER" id="PTHR30451">
    <property type="entry name" value="OUTER MEMBRANE USHER PROTEIN"/>
    <property type="match status" value="1"/>
</dbReference>
<accession>A0A166UBD2</accession>
<evidence type="ECO:0000313" key="3">
    <source>
        <dbReference type="Proteomes" id="UP000076643"/>
    </source>
</evidence>
<name>A0A166UBD2_9GAMM</name>
<comment type="caution">
    <text evidence="2">The sequence shown here is derived from an EMBL/GenBank/DDBJ whole genome shotgun (WGS) entry which is preliminary data.</text>
</comment>
<dbReference type="PATRIC" id="fig|1365250.3.peg.5161"/>
<feature type="signal peptide" evidence="1">
    <location>
        <begin position="1"/>
        <end position="30"/>
    </location>
</feature>
<keyword evidence="1" id="KW-0732">Signal</keyword>
<protein>
    <submittedName>
        <fullName evidence="2">Pilus assembly protein PapC</fullName>
    </submittedName>
</protein>
<evidence type="ECO:0000313" key="2">
    <source>
        <dbReference type="EMBL" id="KZN29762.1"/>
    </source>
</evidence>
<proteinExistence type="predicted"/>
<dbReference type="Pfam" id="PF00577">
    <property type="entry name" value="Usher"/>
    <property type="match status" value="1"/>
</dbReference>
<sequence>MVKTGFFIWPAQHKCVIFSLLLFWACSSLAATFNMDFPVRLNTAEVGQVSAATNGIEIASISATEFKKSLQNVLSERVNTWLTHKGNAQITLEEFAEQGITLVMQPQDLTIEMKLAEEAMATDSLTYGKQKHFDKPSGETSWAMLNNLNLNHERSNNNHDYRSQLEWLMNANFGGGDGINMRGSLFWEDGNNQGSEINRGEFSLFYDIPEAPIRFTLGDTQLNSTGHLSGAQLGGFSFEKAYSRLQPQRRITPSNSQQFVLPRAANLEIYINDFLISRIRLKAGRYDLSDLPLTSGVNNIQVIATYANGETQEFYFTTHYNARLLAKGLSDYAFTIGRLSSVEQGRYEYDDELFVSGNYEYGVTNRLTLGLNGASHPKGHVIGALATINSFVGNVSFRYSMSKAHKVQDGDIYSIESEHSVFGHGNFGSPNLRLGYEVRQDFTNTPWQAFSTISSSKRAFADYSYFINDHLDFNLSASRDRGSDNIITDNAAIELNLRYEDIRVRTGFSHTDSTDSRVVSENQFFLNFTWNHYDRGTNNRARTQYSSRDKVASASYAKTNNNFVNDYGYEVRAEQGSDFRQEQFEASYTSAFVRADFSTTNYSRDQQHADSSSSVNLSTTLGVADGHFGMGATTTAPFAVITKHDTLKNADVLVNVDRQGRAQTKPSEHIGALVELGTGYTNSQLNIDVPDAPLGYDWGPGMYELVGGATTGHHIQIGSELSYTIIGKLLDDKGMPIAMKRGRVIKQREKNNKDTAPLNIAIFTNRTGRFVVEGISIGDYVVEINGMTGQFSVTDVEQRFIRVGALELEKSQSKGGDNE</sequence>
<reference evidence="2 3" key="1">
    <citation type="submission" date="2013-07" db="EMBL/GenBank/DDBJ databases">
        <title>Comparative Genomic and Metabolomic Analysis of Twelve Strains of Pseudoalteromonas luteoviolacea.</title>
        <authorList>
            <person name="Vynne N.G."/>
            <person name="Mansson M."/>
            <person name="Gram L."/>
        </authorList>
    </citation>
    <scope>NUCLEOTIDE SEQUENCE [LARGE SCALE GENOMIC DNA]</scope>
    <source>
        <strain evidence="2 3">DSM 6061</strain>
    </source>
</reference>
<dbReference type="AlphaFoldDB" id="A0A166UBD2"/>
<dbReference type="GO" id="GO:0015473">
    <property type="term" value="F:fimbrial usher porin activity"/>
    <property type="evidence" value="ECO:0007669"/>
    <property type="project" value="InterPro"/>
</dbReference>
<organism evidence="2 3">
    <name type="scientific">Pseudoalteromonas luteoviolacea DSM 6061</name>
    <dbReference type="NCBI Taxonomy" id="1365250"/>
    <lineage>
        <taxon>Bacteria</taxon>
        <taxon>Pseudomonadati</taxon>
        <taxon>Pseudomonadota</taxon>
        <taxon>Gammaproteobacteria</taxon>
        <taxon>Alteromonadales</taxon>
        <taxon>Pseudoalteromonadaceae</taxon>
        <taxon>Pseudoalteromonas</taxon>
    </lineage>
</organism>
<dbReference type="GO" id="GO:0009297">
    <property type="term" value="P:pilus assembly"/>
    <property type="evidence" value="ECO:0007669"/>
    <property type="project" value="InterPro"/>
</dbReference>
<gene>
    <name evidence="2" type="ORF">N475_05545</name>
</gene>
<dbReference type="InterPro" id="IPR000015">
    <property type="entry name" value="Fimb_usher"/>
</dbReference>
<dbReference type="Proteomes" id="UP000076643">
    <property type="component" value="Unassembled WGS sequence"/>
</dbReference>
<dbReference type="EMBL" id="AUYB01000158">
    <property type="protein sequence ID" value="KZN29762.1"/>
    <property type="molecule type" value="Genomic_DNA"/>
</dbReference>
<dbReference type="GO" id="GO:0009279">
    <property type="term" value="C:cell outer membrane"/>
    <property type="evidence" value="ECO:0007669"/>
    <property type="project" value="TreeGrafter"/>
</dbReference>
<dbReference type="PANTHER" id="PTHR30451:SF5">
    <property type="entry name" value="SLR0019 PROTEIN"/>
    <property type="match status" value="1"/>
</dbReference>